<dbReference type="Proteomes" id="UP000531251">
    <property type="component" value="Unassembled WGS sequence"/>
</dbReference>
<dbReference type="PANTHER" id="PTHR42801:SF4">
    <property type="entry name" value="AHPC_TSA FAMILY PROTEIN"/>
    <property type="match status" value="1"/>
</dbReference>
<keyword evidence="4" id="KW-0049">Antioxidant</keyword>
<dbReference type="Gene3D" id="3.40.30.10">
    <property type="entry name" value="Glutaredoxin"/>
    <property type="match status" value="1"/>
</dbReference>
<keyword evidence="5" id="KW-0560">Oxidoreductase</keyword>
<comment type="function">
    <text evidence="1">Thiol-specific peroxidase that catalyzes the reduction of hydrogen peroxide and organic hydroperoxides to water and alcohols, respectively. Plays a role in cell protection against oxidative stress by detoxifying peroxides and as sensor of hydrogen peroxide-mediated signaling events.</text>
</comment>
<comment type="similarity">
    <text evidence="9">Belongs to the peroxiredoxin family. BCP/PrxQ subfamily.</text>
</comment>
<evidence type="ECO:0000313" key="14">
    <source>
        <dbReference type="EMBL" id="NJB98046.1"/>
    </source>
</evidence>
<keyword evidence="12" id="KW-0732">Signal</keyword>
<dbReference type="InterPro" id="IPR050924">
    <property type="entry name" value="Peroxiredoxin_BCP/PrxQ"/>
</dbReference>
<evidence type="ECO:0000313" key="15">
    <source>
        <dbReference type="Proteomes" id="UP000531251"/>
    </source>
</evidence>
<dbReference type="InterPro" id="IPR036249">
    <property type="entry name" value="Thioredoxin-like_sf"/>
</dbReference>
<dbReference type="EC" id="1.11.1.24" evidence="2"/>
<dbReference type="PANTHER" id="PTHR42801">
    <property type="entry name" value="THIOREDOXIN-DEPENDENT PEROXIDE REDUCTASE"/>
    <property type="match status" value="1"/>
</dbReference>
<evidence type="ECO:0000256" key="9">
    <source>
        <dbReference type="ARBA" id="ARBA00038489"/>
    </source>
</evidence>
<evidence type="ECO:0000256" key="1">
    <source>
        <dbReference type="ARBA" id="ARBA00003330"/>
    </source>
</evidence>
<evidence type="ECO:0000256" key="8">
    <source>
        <dbReference type="ARBA" id="ARBA00032824"/>
    </source>
</evidence>
<dbReference type="AlphaFoldDB" id="A0A7X5Y248"/>
<gene>
    <name evidence="14" type="ORF">GGR89_002373</name>
</gene>
<keyword evidence="6" id="KW-1015">Disulfide bond</keyword>
<evidence type="ECO:0000256" key="3">
    <source>
        <dbReference type="ARBA" id="ARBA00022559"/>
    </source>
</evidence>
<dbReference type="GO" id="GO:0008379">
    <property type="term" value="F:thioredoxin peroxidase activity"/>
    <property type="evidence" value="ECO:0007669"/>
    <property type="project" value="TreeGrafter"/>
</dbReference>
<dbReference type="RefSeq" id="WP_125975810.1">
    <property type="nucleotide sequence ID" value="NZ_BAAADY010000007.1"/>
</dbReference>
<dbReference type="EMBL" id="JAATJB010000006">
    <property type="protein sequence ID" value="NJB98046.1"/>
    <property type="molecule type" value="Genomic_DNA"/>
</dbReference>
<keyword evidence="3" id="KW-0575">Peroxidase</keyword>
<evidence type="ECO:0000256" key="4">
    <source>
        <dbReference type="ARBA" id="ARBA00022862"/>
    </source>
</evidence>
<dbReference type="GO" id="GO:0005737">
    <property type="term" value="C:cytoplasm"/>
    <property type="evidence" value="ECO:0007669"/>
    <property type="project" value="TreeGrafter"/>
</dbReference>
<sequence>MRLKLALAALALPFAVMPANASLTTGAKAPVFIAKGAVAGKPITVDLKAALKRGPVVLYFFPAAFTSGCNAEAHAFAEALPDFTKAGATVIGMTAGNVDQLEQFSSQYCAGKFAVAAATPEVATGYDVAAKKPDGTVAKFTSRTSYVIAPDGKVLFVHSDPNPADHIRLTLAAVEKYRATHRN</sequence>
<dbReference type="InterPro" id="IPR013766">
    <property type="entry name" value="Thioredoxin_domain"/>
</dbReference>
<dbReference type="InterPro" id="IPR000866">
    <property type="entry name" value="AhpC/TSA"/>
</dbReference>
<evidence type="ECO:0000256" key="12">
    <source>
        <dbReference type="SAM" id="SignalP"/>
    </source>
</evidence>
<dbReference type="GO" id="GO:0034599">
    <property type="term" value="P:cellular response to oxidative stress"/>
    <property type="evidence" value="ECO:0007669"/>
    <property type="project" value="TreeGrafter"/>
</dbReference>
<accession>A0A7X5Y248</accession>
<feature type="domain" description="Thioredoxin" evidence="13">
    <location>
        <begin position="23"/>
        <end position="179"/>
    </location>
</feature>
<dbReference type="SUPFAM" id="SSF52833">
    <property type="entry name" value="Thioredoxin-like"/>
    <property type="match status" value="1"/>
</dbReference>
<organism evidence="14 15">
    <name type="scientific">Sphingomonas trueperi</name>
    <dbReference type="NCBI Taxonomy" id="53317"/>
    <lineage>
        <taxon>Bacteria</taxon>
        <taxon>Pseudomonadati</taxon>
        <taxon>Pseudomonadota</taxon>
        <taxon>Alphaproteobacteria</taxon>
        <taxon>Sphingomonadales</taxon>
        <taxon>Sphingomonadaceae</taxon>
        <taxon>Sphingomonas</taxon>
    </lineage>
</organism>
<proteinExistence type="inferred from homology"/>
<evidence type="ECO:0000256" key="6">
    <source>
        <dbReference type="ARBA" id="ARBA00023157"/>
    </source>
</evidence>
<dbReference type="Pfam" id="PF00578">
    <property type="entry name" value="AhpC-TSA"/>
    <property type="match status" value="1"/>
</dbReference>
<evidence type="ECO:0000256" key="11">
    <source>
        <dbReference type="ARBA" id="ARBA00049091"/>
    </source>
</evidence>
<comment type="catalytic activity">
    <reaction evidence="11">
        <text>a hydroperoxide + [thioredoxin]-dithiol = an alcohol + [thioredoxin]-disulfide + H2O</text>
        <dbReference type="Rhea" id="RHEA:62620"/>
        <dbReference type="Rhea" id="RHEA-COMP:10698"/>
        <dbReference type="Rhea" id="RHEA-COMP:10700"/>
        <dbReference type="ChEBI" id="CHEBI:15377"/>
        <dbReference type="ChEBI" id="CHEBI:29950"/>
        <dbReference type="ChEBI" id="CHEBI:30879"/>
        <dbReference type="ChEBI" id="CHEBI:35924"/>
        <dbReference type="ChEBI" id="CHEBI:50058"/>
        <dbReference type="EC" id="1.11.1.24"/>
    </reaction>
</comment>
<reference evidence="14 15" key="1">
    <citation type="submission" date="2020-03" db="EMBL/GenBank/DDBJ databases">
        <title>Genomic Encyclopedia of Type Strains, Phase IV (KMG-IV): sequencing the most valuable type-strain genomes for metagenomic binning, comparative biology and taxonomic classification.</title>
        <authorList>
            <person name="Goeker M."/>
        </authorList>
    </citation>
    <scope>NUCLEOTIDE SEQUENCE [LARGE SCALE GENOMIC DNA]</scope>
    <source>
        <strain evidence="14 15">DSM 7225</strain>
    </source>
</reference>
<dbReference type="PROSITE" id="PS51352">
    <property type="entry name" value="THIOREDOXIN_2"/>
    <property type="match status" value="1"/>
</dbReference>
<evidence type="ECO:0000256" key="5">
    <source>
        <dbReference type="ARBA" id="ARBA00023002"/>
    </source>
</evidence>
<keyword evidence="15" id="KW-1185">Reference proteome</keyword>
<protein>
    <recommendedName>
        <fullName evidence="2">thioredoxin-dependent peroxiredoxin</fullName>
        <ecNumber evidence="2">1.11.1.24</ecNumber>
    </recommendedName>
    <alternativeName>
        <fullName evidence="8">Thioredoxin peroxidase</fullName>
    </alternativeName>
    <alternativeName>
        <fullName evidence="10">Thioredoxin-dependent peroxiredoxin Bcp</fullName>
    </alternativeName>
</protein>
<dbReference type="GO" id="GO:0045454">
    <property type="term" value="P:cell redox homeostasis"/>
    <property type="evidence" value="ECO:0007669"/>
    <property type="project" value="TreeGrafter"/>
</dbReference>
<evidence type="ECO:0000256" key="10">
    <source>
        <dbReference type="ARBA" id="ARBA00042639"/>
    </source>
</evidence>
<comment type="caution">
    <text evidence="14">The sequence shown here is derived from an EMBL/GenBank/DDBJ whole genome shotgun (WGS) entry which is preliminary data.</text>
</comment>
<feature type="chain" id="PRO_5030821452" description="thioredoxin-dependent peroxiredoxin" evidence="12">
    <location>
        <begin position="22"/>
        <end position="183"/>
    </location>
</feature>
<evidence type="ECO:0000256" key="7">
    <source>
        <dbReference type="ARBA" id="ARBA00023284"/>
    </source>
</evidence>
<evidence type="ECO:0000256" key="2">
    <source>
        <dbReference type="ARBA" id="ARBA00013017"/>
    </source>
</evidence>
<name>A0A7X5Y248_9SPHN</name>
<feature type="signal peptide" evidence="12">
    <location>
        <begin position="1"/>
        <end position="21"/>
    </location>
</feature>
<evidence type="ECO:0000259" key="13">
    <source>
        <dbReference type="PROSITE" id="PS51352"/>
    </source>
</evidence>
<dbReference type="CDD" id="cd03017">
    <property type="entry name" value="PRX_BCP"/>
    <property type="match status" value="1"/>
</dbReference>
<keyword evidence="7" id="KW-0676">Redox-active center</keyword>